<keyword evidence="2" id="KW-1185">Reference proteome</keyword>
<name>A0A132B3Y4_MOLSC</name>
<dbReference type="RefSeq" id="XP_018061451.1">
    <property type="nucleotide sequence ID" value="XM_018220920.1"/>
</dbReference>
<dbReference type="Proteomes" id="UP000070700">
    <property type="component" value="Unassembled WGS sequence"/>
</dbReference>
<proteinExistence type="predicted"/>
<dbReference type="AlphaFoldDB" id="A0A132B3Y4"/>
<protein>
    <submittedName>
        <fullName evidence="1">Uncharacterized protein</fullName>
    </submittedName>
</protein>
<dbReference type="InParanoid" id="A0A132B3Y4"/>
<accession>A0A132B3Y4</accession>
<gene>
    <name evidence="1" type="ORF">LY89DRAFT_743097</name>
</gene>
<organism evidence="1 2">
    <name type="scientific">Mollisia scopiformis</name>
    <name type="common">Conifer needle endophyte fungus</name>
    <name type="synonym">Phialocephala scopiformis</name>
    <dbReference type="NCBI Taxonomy" id="149040"/>
    <lineage>
        <taxon>Eukaryota</taxon>
        <taxon>Fungi</taxon>
        <taxon>Dikarya</taxon>
        <taxon>Ascomycota</taxon>
        <taxon>Pezizomycotina</taxon>
        <taxon>Leotiomycetes</taxon>
        <taxon>Helotiales</taxon>
        <taxon>Mollisiaceae</taxon>
        <taxon>Mollisia</taxon>
    </lineage>
</organism>
<dbReference type="KEGG" id="psco:LY89DRAFT_743097"/>
<sequence length="244" mass="27435">MATYEFLPDAFDIPIDVLSPLDPTRALSIQLPAPLKTHHPSHIQDLTPHLSTLFSRNLGITNEHLLSAHKASIIFPKPVVRYTLEKQNLLGTHLAILDGVGNEIATWKSPILSLGIGSSKTEIKFPGQSQMLEVKKVIETKENEKLGYNRDHGLHHRHRYAERFVKDGTTYFWEAEPESCHQLALMEVFADNRDGIMKKEVARYAQKSAHEREGLLVLNGTEVDELIVVLTLCALLDGKDSFLN</sequence>
<dbReference type="OrthoDB" id="21214at2759"/>
<reference evidence="1 2" key="1">
    <citation type="submission" date="2015-10" db="EMBL/GenBank/DDBJ databases">
        <title>Full genome of DAOMC 229536 Phialocephala scopiformis, a fungal endophyte of spruce producing the potent anti-insectan compound rugulosin.</title>
        <authorList>
            <consortium name="DOE Joint Genome Institute"/>
            <person name="Walker A.K."/>
            <person name="Frasz S.L."/>
            <person name="Seifert K.A."/>
            <person name="Miller J.D."/>
            <person name="Mondo S.J."/>
            <person name="Labutti K."/>
            <person name="Lipzen A."/>
            <person name="Dockter R."/>
            <person name="Kennedy M."/>
            <person name="Grigoriev I.V."/>
            <person name="Spatafora J.W."/>
        </authorList>
    </citation>
    <scope>NUCLEOTIDE SEQUENCE [LARGE SCALE GENOMIC DNA]</scope>
    <source>
        <strain evidence="1 2">CBS 120377</strain>
    </source>
</reference>
<evidence type="ECO:0000313" key="2">
    <source>
        <dbReference type="Proteomes" id="UP000070700"/>
    </source>
</evidence>
<dbReference type="EMBL" id="KQ947441">
    <property type="protein sequence ID" value="KUJ07096.1"/>
    <property type="molecule type" value="Genomic_DNA"/>
</dbReference>
<dbReference type="GeneID" id="28830646"/>
<evidence type="ECO:0000313" key="1">
    <source>
        <dbReference type="EMBL" id="KUJ07096.1"/>
    </source>
</evidence>